<dbReference type="OMA" id="PTHVAEC"/>
<evidence type="ECO:0000313" key="14">
    <source>
        <dbReference type="Proteomes" id="UP000594261"/>
    </source>
</evidence>
<dbReference type="SUPFAM" id="SSF51735">
    <property type="entry name" value="NAD(P)-binding Rossmann-fold domains"/>
    <property type="match status" value="1"/>
</dbReference>
<name>A0A7N2MIK3_QUELO</name>
<evidence type="ECO:0000256" key="2">
    <source>
        <dbReference type="ARBA" id="ARBA00010902"/>
    </source>
</evidence>
<evidence type="ECO:0000256" key="5">
    <source>
        <dbReference type="ARBA" id="ARBA00022723"/>
    </source>
</evidence>
<evidence type="ECO:0000256" key="8">
    <source>
        <dbReference type="ARBA" id="ARBA00023027"/>
    </source>
</evidence>
<dbReference type="AlphaFoldDB" id="A0A7N2MIK3"/>
<dbReference type="InterPro" id="IPR002328">
    <property type="entry name" value="ADH_Zn_CS"/>
</dbReference>
<dbReference type="FunFam" id="3.90.180.10:FF:000007">
    <property type="entry name" value="Alcohol dehydrogenase 6"/>
    <property type="match status" value="1"/>
</dbReference>
<evidence type="ECO:0000256" key="4">
    <source>
        <dbReference type="ARBA" id="ARBA00013190"/>
    </source>
</evidence>
<dbReference type="InterPro" id="IPR020843">
    <property type="entry name" value="ER"/>
</dbReference>
<dbReference type="SUPFAM" id="SSF50129">
    <property type="entry name" value="GroES-like"/>
    <property type="match status" value="1"/>
</dbReference>
<dbReference type="OrthoDB" id="417550at2759"/>
<protein>
    <recommendedName>
        <fullName evidence="4">alcohol dehydrogenase</fullName>
        <ecNumber evidence="4">1.1.1.1</ecNumber>
    </recommendedName>
</protein>
<dbReference type="InterPro" id="IPR036291">
    <property type="entry name" value="NAD(P)-bd_dom_sf"/>
</dbReference>
<keyword evidence="7" id="KW-0560">Oxidoreductase</keyword>
<dbReference type="EC" id="1.1.1.1" evidence="4"/>
<evidence type="ECO:0000256" key="1">
    <source>
        <dbReference type="ARBA" id="ARBA00001947"/>
    </source>
</evidence>
<dbReference type="GO" id="GO:0046294">
    <property type="term" value="P:formaldehyde catabolic process"/>
    <property type="evidence" value="ECO:0007669"/>
    <property type="project" value="TreeGrafter"/>
</dbReference>
<keyword evidence="6 11" id="KW-0862">Zinc</keyword>
<sequence>MSKRDLLIITCKAAVCWGNGEPVKVEEIQVEPPKSSEVRVKILCASVCHTDILFIKGFPIPLFPRVLGHEGVGVVESVGEEVTDLKEGDLVIPTSLGECEDCENCLSGKTNLCFKYPVPTSGLMPDETSRMSIRGQRLYHAFTCSTWSEYMVVDTNYVVKLDPTISLPHASFLSCGFSTGFGAAWKDAKVESGSTVAVLGLGAVGLGAIQGARVQGAAKIIGIDTNERKKTKGTAFGMTDFINPNDNNKSISQLIKELTGGLGVDYFFECTGVPPLINEALQATKMGKGQTFVIGAGNDQTVQVNFISLLFGGTLKGSILGGLKFKTDLPFIIDKCKNKEIQLDELLTHEVLVEDIDKAFENLKQPDCVKVLIKF</sequence>
<reference evidence="13" key="2">
    <citation type="submission" date="2021-01" db="UniProtKB">
        <authorList>
            <consortium name="EnsemblPlants"/>
        </authorList>
    </citation>
    <scope>IDENTIFICATION</scope>
</reference>
<dbReference type="InterPro" id="IPR011032">
    <property type="entry name" value="GroES-like_sf"/>
</dbReference>
<evidence type="ECO:0000259" key="12">
    <source>
        <dbReference type="SMART" id="SM00829"/>
    </source>
</evidence>
<comment type="subunit">
    <text evidence="3">Homodimer.</text>
</comment>
<gene>
    <name evidence="13" type="primary">LOC115959400</name>
</gene>
<dbReference type="GO" id="GO:0008270">
    <property type="term" value="F:zinc ion binding"/>
    <property type="evidence" value="ECO:0007669"/>
    <property type="project" value="InterPro"/>
</dbReference>
<dbReference type="GO" id="GO:0004022">
    <property type="term" value="F:alcohol dehydrogenase (NAD+) activity"/>
    <property type="evidence" value="ECO:0007669"/>
    <property type="project" value="UniProtKB-EC"/>
</dbReference>
<evidence type="ECO:0000256" key="9">
    <source>
        <dbReference type="ARBA" id="ARBA00049164"/>
    </source>
</evidence>
<evidence type="ECO:0000256" key="6">
    <source>
        <dbReference type="ARBA" id="ARBA00022833"/>
    </source>
</evidence>
<dbReference type="PANTHER" id="PTHR43880:SF38">
    <property type="entry name" value="ALCOHOL DEHYDROGENASE-RELATED"/>
    <property type="match status" value="1"/>
</dbReference>
<dbReference type="SMART" id="SM00829">
    <property type="entry name" value="PKS_ER"/>
    <property type="match status" value="1"/>
</dbReference>
<organism evidence="13 14">
    <name type="scientific">Quercus lobata</name>
    <name type="common">Valley oak</name>
    <dbReference type="NCBI Taxonomy" id="97700"/>
    <lineage>
        <taxon>Eukaryota</taxon>
        <taxon>Viridiplantae</taxon>
        <taxon>Streptophyta</taxon>
        <taxon>Embryophyta</taxon>
        <taxon>Tracheophyta</taxon>
        <taxon>Spermatophyta</taxon>
        <taxon>Magnoliopsida</taxon>
        <taxon>eudicotyledons</taxon>
        <taxon>Gunneridae</taxon>
        <taxon>Pentapetalae</taxon>
        <taxon>rosids</taxon>
        <taxon>fabids</taxon>
        <taxon>Fagales</taxon>
        <taxon>Fagaceae</taxon>
        <taxon>Quercus</taxon>
    </lineage>
</organism>
<dbReference type="Gene3D" id="3.90.180.10">
    <property type="entry name" value="Medium-chain alcohol dehydrogenases, catalytic domain"/>
    <property type="match status" value="1"/>
</dbReference>
<evidence type="ECO:0000256" key="11">
    <source>
        <dbReference type="RuleBase" id="RU361277"/>
    </source>
</evidence>
<dbReference type="EMBL" id="LRBV02000009">
    <property type="status" value="NOT_ANNOTATED_CDS"/>
    <property type="molecule type" value="Genomic_DNA"/>
</dbReference>
<feature type="domain" description="Enoyl reductase (ER)" evidence="12">
    <location>
        <begin position="18"/>
        <end position="373"/>
    </location>
</feature>
<accession>A0A7N2MIK3</accession>
<dbReference type="GeneID" id="115959400"/>
<keyword evidence="8" id="KW-0520">NAD</keyword>
<evidence type="ECO:0000256" key="10">
    <source>
        <dbReference type="ARBA" id="ARBA00049243"/>
    </source>
</evidence>
<dbReference type="InterPro" id="IPR013149">
    <property type="entry name" value="ADH-like_C"/>
</dbReference>
<dbReference type="FunFam" id="3.40.50.720:FF:000003">
    <property type="entry name" value="S-(hydroxymethyl)glutathione dehydrogenase"/>
    <property type="match status" value="1"/>
</dbReference>
<dbReference type="Proteomes" id="UP000594261">
    <property type="component" value="Chromosome 9"/>
</dbReference>
<dbReference type="Gene3D" id="3.40.50.720">
    <property type="entry name" value="NAD(P)-binding Rossmann-like Domain"/>
    <property type="match status" value="1"/>
</dbReference>
<keyword evidence="5 11" id="KW-0479">Metal-binding</keyword>
<dbReference type="InParanoid" id="A0A7N2MIK3"/>
<dbReference type="Gramene" id="QL09p020865:mrna">
    <property type="protein sequence ID" value="QL09p020865:mrna"/>
    <property type="gene ID" value="QL09p020865"/>
</dbReference>
<reference evidence="13 14" key="1">
    <citation type="journal article" date="2016" name="G3 (Bethesda)">
        <title>First Draft Assembly and Annotation of the Genome of a California Endemic Oak Quercus lobata Nee (Fagaceae).</title>
        <authorList>
            <person name="Sork V.L."/>
            <person name="Fitz-Gibbon S.T."/>
            <person name="Puiu D."/>
            <person name="Crepeau M."/>
            <person name="Gugger P.F."/>
            <person name="Sherman R."/>
            <person name="Stevens K."/>
            <person name="Langley C.H."/>
            <person name="Pellegrini M."/>
            <person name="Salzberg S.L."/>
        </authorList>
    </citation>
    <scope>NUCLEOTIDE SEQUENCE [LARGE SCALE GENOMIC DNA]</scope>
    <source>
        <strain evidence="13 14">cv. SW786</strain>
    </source>
</reference>
<dbReference type="InterPro" id="IPR013154">
    <property type="entry name" value="ADH-like_N"/>
</dbReference>
<comment type="cofactor">
    <cofactor evidence="1 11">
        <name>Zn(2+)</name>
        <dbReference type="ChEBI" id="CHEBI:29105"/>
    </cofactor>
</comment>
<comment type="catalytic activity">
    <reaction evidence="10">
        <text>a primary alcohol + NAD(+) = an aldehyde + NADH + H(+)</text>
        <dbReference type="Rhea" id="RHEA:10736"/>
        <dbReference type="ChEBI" id="CHEBI:15378"/>
        <dbReference type="ChEBI" id="CHEBI:15734"/>
        <dbReference type="ChEBI" id="CHEBI:17478"/>
        <dbReference type="ChEBI" id="CHEBI:57540"/>
        <dbReference type="ChEBI" id="CHEBI:57945"/>
        <dbReference type="EC" id="1.1.1.1"/>
    </reaction>
</comment>
<dbReference type="PROSITE" id="PS00059">
    <property type="entry name" value="ADH_ZINC"/>
    <property type="match status" value="1"/>
</dbReference>
<comment type="similarity">
    <text evidence="2">Belongs to the zinc-containing alcohol dehydrogenase family. Class-III subfamily.</text>
</comment>
<dbReference type="CDD" id="cd08277">
    <property type="entry name" value="liver_alcohol_DH_like"/>
    <property type="match status" value="1"/>
</dbReference>
<dbReference type="GO" id="GO:0005829">
    <property type="term" value="C:cytosol"/>
    <property type="evidence" value="ECO:0007669"/>
    <property type="project" value="TreeGrafter"/>
</dbReference>
<dbReference type="EnsemblPlants" id="QL09p020865:mrna">
    <property type="protein sequence ID" value="QL09p020865:mrna"/>
    <property type="gene ID" value="QL09p020865"/>
</dbReference>
<dbReference type="KEGG" id="qlo:115959400"/>
<keyword evidence="14" id="KW-1185">Reference proteome</keyword>
<evidence type="ECO:0000313" key="13">
    <source>
        <dbReference type="EnsemblPlants" id="QL09p020865:mrna"/>
    </source>
</evidence>
<dbReference type="Pfam" id="PF00107">
    <property type="entry name" value="ADH_zinc_N"/>
    <property type="match status" value="1"/>
</dbReference>
<dbReference type="PANTHER" id="PTHR43880">
    <property type="entry name" value="ALCOHOL DEHYDROGENASE"/>
    <property type="match status" value="1"/>
</dbReference>
<dbReference type="Pfam" id="PF08240">
    <property type="entry name" value="ADH_N"/>
    <property type="match status" value="1"/>
</dbReference>
<evidence type="ECO:0000256" key="3">
    <source>
        <dbReference type="ARBA" id="ARBA00011738"/>
    </source>
</evidence>
<proteinExistence type="inferred from homology"/>
<comment type="catalytic activity">
    <reaction evidence="9">
        <text>a secondary alcohol + NAD(+) = a ketone + NADH + H(+)</text>
        <dbReference type="Rhea" id="RHEA:10740"/>
        <dbReference type="ChEBI" id="CHEBI:15378"/>
        <dbReference type="ChEBI" id="CHEBI:17087"/>
        <dbReference type="ChEBI" id="CHEBI:35681"/>
        <dbReference type="ChEBI" id="CHEBI:57540"/>
        <dbReference type="ChEBI" id="CHEBI:57945"/>
        <dbReference type="EC" id="1.1.1.1"/>
    </reaction>
</comment>
<evidence type="ECO:0000256" key="7">
    <source>
        <dbReference type="ARBA" id="ARBA00023002"/>
    </source>
</evidence>
<dbReference type="GO" id="GO:0051903">
    <property type="term" value="F:S-(hydroxymethyl)glutathione dehydrogenase [NAD(P)+] activity"/>
    <property type="evidence" value="ECO:0007669"/>
    <property type="project" value="TreeGrafter"/>
</dbReference>
<dbReference type="RefSeq" id="XP_030933623.1">
    <property type="nucleotide sequence ID" value="XM_031077763.1"/>
</dbReference>